<reference evidence="3 4" key="1">
    <citation type="submission" date="2021-06" db="EMBL/GenBank/DDBJ databases">
        <title>Actinomycetes sequencing.</title>
        <authorList>
            <person name="Shan Q."/>
        </authorList>
    </citation>
    <scope>NUCLEOTIDE SEQUENCE [LARGE SCALE GENOMIC DNA]</scope>
    <source>
        <strain evidence="3 4">NEAU-G5</strain>
    </source>
</reference>
<comment type="caution">
    <text evidence="3">The sequence shown here is derived from an EMBL/GenBank/DDBJ whole genome shotgun (WGS) entry which is preliminary data.</text>
</comment>
<protein>
    <submittedName>
        <fullName evidence="3">Uncharacterized protein</fullName>
    </submittedName>
</protein>
<keyword evidence="2" id="KW-1133">Transmembrane helix</keyword>
<keyword evidence="2" id="KW-0812">Transmembrane</keyword>
<evidence type="ECO:0000313" key="3">
    <source>
        <dbReference type="EMBL" id="MBU3061683.1"/>
    </source>
</evidence>
<accession>A0ABS6AUI3</accession>
<evidence type="ECO:0000313" key="4">
    <source>
        <dbReference type="Proteomes" id="UP000733379"/>
    </source>
</evidence>
<dbReference type="RefSeq" id="WP_215916526.1">
    <property type="nucleotide sequence ID" value="NZ_JAHKNI010000002.1"/>
</dbReference>
<feature type="compositionally biased region" description="Low complexity" evidence="1">
    <location>
        <begin position="48"/>
        <end position="70"/>
    </location>
</feature>
<evidence type="ECO:0000256" key="2">
    <source>
        <dbReference type="SAM" id="Phobius"/>
    </source>
</evidence>
<proteinExistence type="predicted"/>
<dbReference type="EMBL" id="JAHKNI010000002">
    <property type="protein sequence ID" value="MBU3061683.1"/>
    <property type="molecule type" value="Genomic_DNA"/>
</dbReference>
<feature type="region of interest" description="Disordered" evidence="1">
    <location>
        <begin position="45"/>
        <end position="78"/>
    </location>
</feature>
<feature type="transmembrane region" description="Helical" evidence="2">
    <location>
        <begin position="18"/>
        <end position="36"/>
    </location>
</feature>
<gene>
    <name evidence="3" type="ORF">KO481_09110</name>
</gene>
<keyword evidence="2" id="KW-0472">Membrane</keyword>
<keyword evidence="4" id="KW-1185">Reference proteome</keyword>
<sequence>MTTVTTTMRRFPRIARQLLNALVAAAITVVLSYLLLHTWSGPAPATPPHTAVTRTTEPVTSTTPAATPASGAYHYSTR</sequence>
<dbReference type="Proteomes" id="UP000733379">
    <property type="component" value="Unassembled WGS sequence"/>
</dbReference>
<evidence type="ECO:0000256" key="1">
    <source>
        <dbReference type="SAM" id="MobiDB-lite"/>
    </source>
</evidence>
<organism evidence="3 4">
    <name type="scientific">Nocardia albiluteola</name>
    <dbReference type="NCBI Taxonomy" id="2842303"/>
    <lineage>
        <taxon>Bacteria</taxon>
        <taxon>Bacillati</taxon>
        <taxon>Actinomycetota</taxon>
        <taxon>Actinomycetes</taxon>
        <taxon>Mycobacteriales</taxon>
        <taxon>Nocardiaceae</taxon>
        <taxon>Nocardia</taxon>
    </lineage>
</organism>
<name>A0ABS6AUI3_9NOCA</name>